<evidence type="ECO:0000256" key="8">
    <source>
        <dbReference type="ARBA" id="ARBA00035528"/>
    </source>
</evidence>
<dbReference type="Gene3D" id="1.10.287.10">
    <property type="entry name" value="S15/NS1, RNA-binding"/>
    <property type="match status" value="1"/>
</dbReference>
<dbReference type="GO" id="GO:0003723">
    <property type="term" value="F:RNA binding"/>
    <property type="evidence" value="ECO:0007669"/>
    <property type="project" value="TreeGrafter"/>
</dbReference>
<keyword evidence="11" id="KW-1185">Reference proteome</keyword>
<dbReference type="InterPro" id="IPR052137">
    <property type="entry name" value="uS15_ribosomal"/>
</dbReference>
<evidence type="ECO:0000256" key="4">
    <source>
        <dbReference type="ARBA" id="ARBA00022980"/>
    </source>
</evidence>
<dbReference type="GO" id="GO:0003735">
    <property type="term" value="F:structural constituent of ribosome"/>
    <property type="evidence" value="ECO:0007669"/>
    <property type="project" value="TreeGrafter"/>
</dbReference>
<evidence type="ECO:0000256" key="6">
    <source>
        <dbReference type="ARBA" id="ARBA00023274"/>
    </source>
</evidence>
<dbReference type="Proteomes" id="UP001176961">
    <property type="component" value="Unassembled WGS sequence"/>
</dbReference>
<keyword evidence="6" id="KW-0687">Ribonucleoprotein</keyword>
<dbReference type="EMBL" id="CATQJL010000112">
    <property type="protein sequence ID" value="CAJ0592806.1"/>
    <property type="molecule type" value="Genomic_DNA"/>
</dbReference>
<reference evidence="10" key="1">
    <citation type="submission" date="2023-07" db="EMBL/GenBank/DDBJ databases">
        <authorList>
            <consortium name="CYATHOMIX"/>
        </authorList>
    </citation>
    <scope>NUCLEOTIDE SEQUENCE</scope>
    <source>
        <strain evidence="10">N/A</strain>
    </source>
</reference>
<comment type="similarity">
    <text evidence="2">Belongs to the universal ribosomal protein uS15 family.</text>
</comment>
<keyword evidence="5" id="KW-0496">Mitochondrion</keyword>
<dbReference type="AlphaFoldDB" id="A0AA36DU44"/>
<evidence type="ECO:0000256" key="5">
    <source>
        <dbReference type="ARBA" id="ARBA00023128"/>
    </source>
</evidence>
<evidence type="ECO:0000313" key="11">
    <source>
        <dbReference type="Proteomes" id="UP001176961"/>
    </source>
</evidence>
<accession>A0AA36DU44</accession>
<evidence type="ECO:0000256" key="7">
    <source>
        <dbReference type="ARBA" id="ARBA00035249"/>
    </source>
</evidence>
<dbReference type="PANTHER" id="PTHR46685:SF1">
    <property type="entry name" value="SMALL RIBOSOMAL SUBUNIT PROTEIN US15M"/>
    <property type="match status" value="1"/>
</dbReference>
<dbReference type="GO" id="GO:0032543">
    <property type="term" value="P:mitochondrial translation"/>
    <property type="evidence" value="ECO:0007669"/>
    <property type="project" value="TreeGrafter"/>
</dbReference>
<evidence type="ECO:0000256" key="1">
    <source>
        <dbReference type="ARBA" id="ARBA00004173"/>
    </source>
</evidence>
<comment type="caution">
    <text evidence="10">The sequence shown here is derived from an EMBL/GenBank/DDBJ whole genome shotgun (WGS) entry which is preliminary data.</text>
</comment>
<feature type="coiled-coil region" evidence="9">
    <location>
        <begin position="275"/>
        <end position="324"/>
    </location>
</feature>
<keyword evidence="3" id="KW-0809">Transit peptide</keyword>
<proteinExistence type="inferred from homology"/>
<evidence type="ECO:0000313" key="10">
    <source>
        <dbReference type="EMBL" id="CAJ0592806.1"/>
    </source>
</evidence>
<dbReference type="GO" id="GO:0005763">
    <property type="term" value="C:mitochondrial small ribosomal subunit"/>
    <property type="evidence" value="ECO:0007669"/>
    <property type="project" value="TreeGrafter"/>
</dbReference>
<keyword evidence="4" id="KW-0689">Ribosomal protein</keyword>
<evidence type="ECO:0000256" key="9">
    <source>
        <dbReference type="SAM" id="Coils"/>
    </source>
</evidence>
<evidence type="ECO:0000256" key="3">
    <source>
        <dbReference type="ARBA" id="ARBA00022946"/>
    </source>
</evidence>
<protein>
    <recommendedName>
        <fullName evidence="7">Small ribosomal subunit protein uS15m</fullName>
    </recommendedName>
    <alternativeName>
        <fullName evidence="8">28S ribosomal protein S15, mitochondrial</fullName>
    </alternativeName>
</protein>
<dbReference type="InterPro" id="IPR009068">
    <property type="entry name" value="uS15_NS1_RNA-bd_sf"/>
</dbReference>
<comment type="subcellular location">
    <subcellularLocation>
        <location evidence="1">Mitochondrion</location>
    </subcellularLocation>
</comment>
<dbReference type="PANTHER" id="PTHR46685">
    <property type="entry name" value="28S RIBOSOMAL PROTEIN S15, MITOCHONDRIAL"/>
    <property type="match status" value="1"/>
</dbReference>
<keyword evidence="9" id="KW-0175">Coiled coil</keyword>
<organism evidence="10 11">
    <name type="scientific">Cylicocyclus nassatus</name>
    <name type="common">Nematode worm</name>
    <dbReference type="NCBI Taxonomy" id="53992"/>
    <lineage>
        <taxon>Eukaryota</taxon>
        <taxon>Metazoa</taxon>
        <taxon>Ecdysozoa</taxon>
        <taxon>Nematoda</taxon>
        <taxon>Chromadorea</taxon>
        <taxon>Rhabditida</taxon>
        <taxon>Rhabditina</taxon>
        <taxon>Rhabditomorpha</taxon>
        <taxon>Strongyloidea</taxon>
        <taxon>Strongylidae</taxon>
        <taxon>Cylicocyclus</taxon>
    </lineage>
</organism>
<dbReference type="SUPFAM" id="SSF47060">
    <property type="entry name" value="S15/NS1 RNA-binding domain"/>
    <property type="match status" value="1"/>
</dbReference>
<name>A0AA36DU44_CYLNA</name>
<evidence type="ECO:0000256" key="2">
    <source>
        <dbReference type="ARBA" id="ARBA00008434"/>
    </source>
</evidence>
<sequence length="363" mass="42666">MVHSCEKWSDESTCFPLLLYKFCDFVRIFRWEMIPVVRRALHTSVASCRGRTTFFNIHKKVTDPAKQDPDYFEKAARELPLDDNYIDALGKLYYEKIGSERDLGLKAADNLVADQQKFGLPDLDLSKPRFQYRDLDILKDAPESVKKIYSIGFGTRRDMSSEWKAQLIGKVNQHSLDEASLEMKIAWMTALIRHWSLLVNDISKQTTKKPTWLTHRIWLVINARRKALRLLRARNEEAFQNVISQLKIAYHVQKQPEHVKTRKAWAEAQLKARVEQEKERRLENLHQLYVEERKQKMEEMEKRRQELKKEQQQVEQRLHGLLVLEGKATDVVGEYQPSLIGNLSEVVMHSALFYHPKPDLVKQ</sequence>
<gene>
    <name evidence="10" type="ORF">CYNAS_LOCUS4789</name>
</gene>